<comment type="caution">
    <text evidence="1">The sequence shown here is derived from an EMBL/GenBank/DDBJ whole genome shotgun (WGS) entry which is preliminary data.</text>
</comment>
<organism evidence="1 2">
    <name type="scientific">Gigaspora margarita</name>
    <dbReference type="NCBI Taxonomy" id="4874"/>
    <lineage>
        <taxon>Eukaryota</taxon>
        <taxon>Fungi</taxon>
        <taxon>Fungi incertae sedis</taxon>
        <taxon>Mucoromycota</taxon>
        <taxon>Glomeromycotina</taxon>
        <taxon>Glomeromycetes</taxon>
        <taxon>Diversisporales</taxon>
        <taxon>Gigasporaceae</taxon>
        <taxon>Gigaspora</taxon>
    </lineage>
</organism>
<gene>
    <name evidence="1" type="ORF">GMARGA_LOCUS13634</name>
</gene>
<keyword evidence="2" id="KW-1185">Reference proteome</keyword>
<proteinExistence type="predicted"/>
<dbReference type="EMBL" id="CAJVQB010008712">
    <property type="protein sequence ID" value="CAG8722293.1"/>
    <property type="molecule type" value="Genomic_DNA"/>
</dbReference>
<evidence type="ECO:0000313" key="1">
    <source>
        <dbReference type="EMBL" id="CAG8722293.1"/>
    </source>
</evidence>
<protein>
    <submittedName>
        <fullName evidence="1">26891_t:CDS:1</fullName>
    </submittedName>
</protein>
<accession>A0ABN7V2L9</accession>
<evidence type="ECO:0000313" key="2">
    <source>
        <dbReference type="Proteomes" id="UP000789901"/>
    </source>
</evidence>
<name>A0ABN7V2L9_GIGMA</name>
<reference evidence="1 2" key="1">
    <citation type="submission" date="2021-06" db="EMBL/GenBank/DDBJ databases">
        <authorList>
            <person name="Kallberg Y."/>
            <person name="Tangrot J."/>
            <person name="Rosling A."/>
        </authorList>
    </citation>
    <scope>NUCLEOTIDE SEQUENCE [LARGE SCALE GENOMIC DNA]</scope>
    <source>
        <strain evidence="1 2">120-4 pot B 10/14</strain>
    </source>
</reference>
<dbReference type="Proteomes" id="UP000789901">
    <property type="component" value="Unassembled WGS sequence"/>
</dbReference>
<sequence length="535" mass="62540">MNLEIEEDSSYLSSSIIVYKEKRNNIIQRSFYYEIIEERVYFNALQSAYTSISKERKYKITNQYSVKTTIGRNKKKTIYCFINYKNNKPIFHISYGENFEYKLSSTSSSLAINPNSKTKWPGTLIFGLQLESAKKFGSQARELLESTSQNYYSKDDDISIKAIDYSINNYNFHIDFEKEDLIKTKQHQLAIVQALDKAKVLQDSTISSKRILLNKQMEANIKIMQVNLDCLEVEKDSADTDTDFEIEEEMIDVNDTVKIDGIGAQHSIKDFLNYIIPYLEQSNILKCDDPVVHLRILGDSRNVGYKIKHHENTQADWRITKTMDQLKSNWNNTNGHINAPLFDMIPLENWICDKLHILLRIFDRLWILVISEIKTRGLFNDISRKIIVDEIKRIGISFQFWEDNESHIWKYTSLIGKDKLKVLRLFNLEVLFRPSRAKLICQLWDQFDTLYQAFRNQETDPLQFKKNALSWLNLFLTPSISTNSNNTINAECNLRTKLLTLTAVALKMKSIYLYSKSVLPIPEVILEMIYNMTIK</sequence>